<sequence>MTTMLSPRPSASAIHPDQEVPPGALALILATLEAMTGRRALHQVRPRLSERAFLELALHAGAGVYRRMPPGRLRAQMPTPQAVEATVSLMRGDRWVSCVIRLDATRRSWVCSEFVILAPRTAAA</sequence>
<evidence type="ECO:0000313" key="1">
    <source>
        <dbReference type="EMBL" id="QXT61720.1"/>
    </source>
</evidence>
<accession>A0ABX8SGB4</accession>
<dbReference type="InterPro" id="IPR045596">
    <property type="entry name" value="DUF6459"/>
</dbReference>
<gene>
    <name evidence="1" type="ORF">KDB89_07865</name>
</gene>
<dbReference type="RefSeq" id="WP_219079921.1">
    <property type="nucleotide sequence ID" value="NZ_CP079216.1"/>
</dbReference>
<dbReference type="EMBL" id="CP079216">
    <property type="protein sequence ID" value="QXT61720.1"/>
    <property type="molecule type" value="Genomic_DNA"/>
</dbReference>
<keyword evidence="2" id="KW-1185">Reference proteome</keyword>
<organism evidence="1 2">
    <name type="scientific">Tessaracoccus palaemonis</name>
    <dbReference type="NCBI Taxonomy" id="2829499"/>
    <lineage>
        <taxon>Bacteria</taxon>
        <taxon>Bacillati</taxon>
        <taxon>Actinomycetota</taxon>
        <taxon>Actinomycetes</taxon>
        <taxon>Propionibacteriales</taxon>
        <taxon>Propionibacteriaceae</taxon>
        <taxon>Tessaracoccus</taxon>
    </lineage>
</organism>
<evidence type="ECO:0000313" key="2">
    <source>
        <dbReference type="Proteomes" id="UP000824504"/>
    </source>
</evidence>
<dbReference type="Proteomes" id="UP000824504">
    <property type="component" value="Chromosome"/>
</dbReference>
<protein>
    <submittedName>
        <fullName evidence="1">Uncharacterized protein</fullName>
    </submittedName>
</protein>
<proteinExistence type="predicted"/>
<name>A0ABX8SGB4_9ACTN</name>
<reference evidence="1 2" key="1">
    <citation type="submission" date="2021-07" db="EMBL/GenBank/DDBJ databases">
        <title>complete genome sequencing of Tessaracoccus sp.J1M15.</title>
        <authorList>
            <person name="Bae J.-W."/>
            <person name="Kim D.-y."/>
        </authorList>
    </citation>
    <scope>NUCLEOTIDE SEQUENCE [LARGE SCALE GENOMIC DNA]</scope>
    <source>
        <strain evidence="1 2">J1M15</strain>
    </source>
</reference>
<dbReference type="Pfam" id="PF20060">
    <property type="entry name" value="DUF6459"/>
    <property type="match status" value="1"/>
</dbReference>